<evidence type="ECO:0000256" key="6">
    <source>
        <dbReference type="SAM" id="MobiDB-lite"/>
    </source>
</evidence>
<accession>A0AAV2H6P1</accession>
<evidence type="ECO:0000313" key="9">
    <source>
        <dbReference type="Proteomes" id="UP001497497"/>
    </source>
</evidence>
<protein>
    <submittedName>
        <fullName evidence="8">Uncharacterized protein</fullName>
    </submittedName>
</protein>
<evidence type="ECO:0000256" key="1">
    <source>
        <dbReference type="ARBA" id="ARBA00004370"/>
    </source>
</evidence>
<comment type="subcellular location">
    <subcellularLocation>
        <location evidence="1">Membrane</location>
    </subcellularLocation>
</comment>
<dbReference type="Pfam" id="PF04505">
    <property type="entry name" value="CD225"/>
    <property type="match status" value="1"/>
</dbReference>
<feature type="compositionally biased region" description="Basic and acidic residues" evidence="6">
    <location>
        <begin position="42"/>
        <end position="65"/>
    </location>
</feature>
<sequence length="314" mass="35792">MADHNESPGGTENSSSQEFINTTDAEGEFIDPELPPYSFDDPNARENNRRNWTSDENDFEQRGFDYDGTTDFEYEEKGAASSRLFDDFPKTYDDSDLYAGRRQEKVKTRQFSGHYFVKDYLRATAAKSARNHPAHRHPPRPHPARPYPAKAYQERPHPTKPYPSLPYPGKPRQAQPGHSDRAQVHRYLEASPAPYQDQVFSLTSAERLDPAEPPVRIVYVALEQPKRPEKVSSYLGFSVTVALCFCLPLGLLTIYLSRKAESLWLRGNYRKAKSYSRAALILNIIGVILGVVLSVYLVVTKYSSWSRDDNLDHD</sequence>
<dbReference type="AlphaFoldDB" id="A0AAV2H6P1"/>
<proteinExistence type="inferred from homology"/>
<reference evidence="8 9" key="1">
    <citation type="submission" date="2024-04" db="EMBL/GenBank/DDBJ databases">
        <authorList>
            <consortium name="Genoscope - CEA"/>
            <person name="William W."/>
        </authorList>
    </citation>
    <scope>NUCLEOTIDE SEQUENCE [LARGE SCALE GENOMIC DNA]</scope>
</reference>
<gene>
    <name evidence="8" type="ORF">GSLYS_00003517001</name>
</gene>
<keyword evidence="3 7" id="KW-0812">Transmembrane</keyword>
<dbReference type="InterPro" id="IPR051423">
    <property type="entry name" value="CD225/Dispanin"/>
</dbReference>
<dbReference type="Proteomes" id="UP001497497">
    <property type="component" value="Unassembled WGS sequence"/>
</dbReference>
<feature type="region of interest" description="Disordered" evidence="6">
    <location>
        <begin position="1"/>
        <end position="69"/>
    </location>
</feature>
<comment type="caution">
    <text evidence="8">The sequence shown here is derived from an EMBL/GenBank/DDBJ whole genome shotgun (WGS) entry which is preliminary data.</text>
</comment>
<evidence type="ECO:0000256" key="4">
    <source>
        <dbReference type="ARBA" id="ARBA00022989"/>
    </source>
</evidence>
<feature type="region of interest" description="Disordered" evidence="6">
    <location>
        <begin position="127"/>
        <end position="181"/>
    </location>
</feature>
<dbReference type="InterPro" id="IPR007593">
    <property type="entry name" value="CD225/Dispanin_fam"/>
</dbReference>
<keyword evidence="9" id="KW-1185">Reference proteome</keyword>
<feature type="transmembrane region" description="Helical" evidence="7">
    <location>
        <begin position="234"/>
        <end position="257"/>
    </location>
</feature>
<organism evidence="8 9">
    <name type="scientific">Lymnaea stagnalis</name>
    <name type="common">Great pond snail</name>
    <name type="synonym">Helix stagnalis</name>
    <dbReference type="NCBI Taxonomy" id="6523"/>
    <lineage>
        <taxon>Eukaryota</taxon>
        <taxon>Metazoa</taxon>
        <taxon>Spiralia</taxon>
        <taxon>Lophotrochozoa</taxon>
        <taxon>Mollusca</taxon>
        <taxon>Gastropoda</taxon>
        <taxon>Heterobranchia</taxon>
        <taxon>Euthyneura</taxon>
        <taxon>Panpulmonata</taxon>
        <taxon>Hygrophila</taxon>
        <taxon>Lymnaeoidea</taxon>
        <taxon>Lymnaeidae</taxon>
        <taxon>Lymnaea</taxon>
    </lineage>
</organism>
<dbReference type="GO" id="GO:0016020">
    <property type="term" value="C:membrane"/>
    <property type="evidence" value="ECO:0007669"/>
    <property type="project" value="UniProtKB-SubCell"/>
</dbReference>
<keyword evidence="5 7" id="KW-0472">Membrane</keyword>
<dbReference type="PANTHER" id="PTHR14948:SF25">
    <property type="entry name" value="DUF4190 DOMAIN-CONTAINING PROTEIN"/>
    <property type="match status" value="1"/>
</dbReference>
<feature type="compositionally biased region" description="Basic residues" evidence="6">
    <location>
        <begin position="129"/>
        <end position="143"/>
    </location>
</feature>
<keyword evidence="4 7" id="KW-1133">Transmembrane helix</keyword>
<dbReference type="PANTHER" id="PTHR14948">
    <property type="entry name" value="NG5"/>
    <property type="match status" value="1"/>
</dbReference>
<dbReference type="EMBL" id="CAXITT010000047">
    <property type="protein sequence ID" value="CAL1529362.1"/>
    <property type="molecule type" value="Genomic_DNA"/>
</dbReference>
<feature type="compositionally biased region" description="Pro residues" evidence="6">
    <location>
        <begin position="159"/>
        <end position="169"/>
    </location>
</feature>
<evidence type="ECO:0000256" key="3">
    <source>
        <dbReference type="ARBA" id="ARBA00022692"/>
    </source>
</evidence>
<name>A0AAV2H6P1_LYMST</name>
<feature type="transmembrane region" description="Helical" evidence="7">
    <location>
        <begin position="278"/>
        <end position="299"/>
    </location>
</feature>
<evidence type="ECO:0000256" key="7">
    <source>
        <dbReference type="SAM" id="Phobius"/>
    </source>
</evidence>
<comment type="similarity">
    <text evidence="2">Belongs to the CD225/Dispanin family.</text>
</comment>
<evidence type="ECO:0000256" key="2">
    <source>
        <dbReference type="ARBA" id="ARBA00006843"/>
    </source>
</evidence>
<feature type="compositionally biased region" description="Polar residues" evidence="6">
    <location>
        <begin position="8"/>
        <end position="24"/>
    </location>
</feature>
<evidence type="ECO:0000256" key="5">
    <source>
        <dbReference type="ARBA" id="ARBA00023136"/>
    </source>
</evidence>
<evidence type="ECO:0000313" key="8">
    <source>
        <dbReference type="EMBL" id="CAL1529362.1"/>
    </source>
</evidence>